<dbReference type="EMBL" id="JAQNDN010000005">
    <property type="protein sequence ID" value="MDC0668877.1"/>
    <property type="molecule type" value="Genomic_DNA"/>
</dbReference>
<organism evidence="1 2">
    <name type="scientific">Nannocystis radixulma</name>
    <dbReference type="NCBI Taxonomy" id="2995305"/>
    <lineage>
        <taxon>Bacteria</taxon>
        <taxon>Pseudomonadati</taxon>
        <taxon>Myxococcota</taxon>
        <taxon>Polyangia</taxon>
        <taxon>Nannocystales</taxon>
        <taxon>Nannocystaceae</taxon>
        <taxon>Nannocystis</taxon>
    </lineage>
</organism>
<dbReference type="PROSITE" id="PS51257">
    <property type="entry name" value="PROKAR_LIPOPROTEIN"/>
    <property type="match status" value="1"/>
</dbReference>
<comment type="caution">
    <text evidence="1">The sequence shown here is derived from an EMBL/GenBank/DDBJ whole genome shotgun (WGS) entry which is preliminary data.</text>
</comment>
<name>A0ABT5B459_9BACT</name>
<protein>
    <submittedName>
        <fullName evidence="1">Uncharacterized protein</fullName>
    </submittedName>
</protein>
<dbReference type="InterPro" id="IPR011024">
    <property type="entry name" value="G_crystallin-like"/>
</dbReference>
<dbReference type="Gene3D" id="2.60.20.10">
    <property type="entry name" value="Crystallins"/>
    <property type="match status" value="1"/>
</dbReference>
<accession>A0ABT5B459</accession>
<dbReference type="Proteomes" id="UP001217838">
    <property type="component" value="Unassembled WGS sequence"/>
</dbReference>
<evidence type="ECO:0000313" key="1">
    <source>
        <dbReference type="EMBL" id="MDC0668877.1"/>
    </source>
</evidence>
<proteinExistence type="predicted"/>
<dbReference type="RefSeq" id="WP_271998437.1">
    <property type="nucleotide sequence ID" value="NZ_JAQNDN010000005.1"/>
</dbReference>
<dbReference type="Pfam" id="PF03995">
    <property type="entry name" value="Inhibitor_I36"/>
    <property type="match status" value="1"/>
</dbReference>
<gene>
    <name evidence="1" type="ORF">POL58_14075</name>
</gene>
<evidence type="ECO:0000313" key="2">
    <source>
        <dbReference type="Proteomes" id="UP001217838"/>
    </source>
</evidence>
<dbReference type="SUPFAM" id="SSF49695">
    <property type="entry name" value="gamma-Crystallin-like"/>
    <property type="match status" value="1"/>
</dbReference>
<keyword evidence="2" id="KW-1185">Reference proteome</keyword>
<sequence>MQRTIPAMFLAALLAGACDPAQSDEEAAALAADTAAEDAQTIFYAGERFTIDDLGEAPPYLVTLANGEVHGFDEEVEAERFVDLRSGPRDLAAAYGPLAAPSQINFWANTGWAQGNPGIAWPIPGEIEYLGGIYDWNDRISSTYNQSSYWVVLCEHAGFGGNKYWLEPGAIRDDLRKVDWNDRVSSYYTD</sequence>
<reference evidence="1 2" key="1">
    <citation type="submission" date="2022-11" db="EMBL/GenBank/DDBJ databases">
        <title>Minimal conservation of predation-associated metabolite biosynthetic gene clusters underscores biosynthetic potential of Myxococcota including descriptions for ten novel species: Archangium lansinium sp. nov., Myxococcus landrumus sp. nov., Nannocystis bai.</title>
        <authorList>
            <person name="Ahearne A."/>
            <person name="Stevens C."/>
            <person name="Dowd S."/>
        </authorList>
    </citation>
    <scope>NUCLEOTIDE SEQUENCE [LARGE SCALE GENOMIC DNA]</scope>
    <source>
        <strain evidence="1 2">NCELM</strain>
    </source>
</reference>